<sequence>MVASATNKLRRQAKDYISTRRVRGVGNLRSCEQIRVWVGGRYFCFDGSEVISCSGKLAVIENDLGPGLGSGRGGGEY</sequence>
<comment type="caution">
    <text evidence="1">The sequence shown here is derived from an EMBL/GenBank/DDBJ whole genome shotgun (WGS) entry which is preliminary data.</text>
</comment>
<evidence type="ECO:0000313" key="2">
    <source>
        <dbReference type="Proteomes" id="UP001054945"/>
    </source>
</evidence>
<gene>
    <name evidence="1" type="ORF">CEXT_809111</name>
</gene>
<accession>A0AAV4TZQ2</accession>
<organism evidence="1 2">
    <name type="scientific">Caerostris extrusa</name>
    <name type="common">Bark spider</name>
    <name type="synonym">Caerostris bankana</name>
    <dbReference type="NCBI Taxonomy" id="172846"/>
    <lineage>
        <taxon>Eukaryota</taxon>
        <taxon>Metazoa</taxon>
        <taxon>Ecdysozoa</taxon>
        <taxon>Arthropoda</taxon>
        <taxon>Chelicerata</taxon>
        <taxon>Arachnida</taxon>
        <taxon>Araneae</taxon>
        <taxon>Araneomorphae</taxon>
        <taxon>Entelegynae</taxon>
        <taxon>Araneoidea</taxon>
        <taxon>Araneidae</taxon>
        <taxon>Caerostris</taxon>
    </lineage>
</organism>
<reference evidence="1 2" key="1">
    <citation type="submission" date="2021-06" db="EMBL/GenBank/DDBJ databases">
        <title>Caerostris extrusa draft genome.</title>
        <authorList>
            <person name="Kono N."/>
            <person name="Arakawa K."/>
        </authorList>
    </citation>
    <scope>NUCLEOTIDE SEQUENCE [LARGE SCALE GENOMIC DNA]</scope>
</reference>
<name>A0AAV4TZQ2_CAEEX</name>
<evidence type="ECO:0000313" key="1">
    <source>
        <dbReference type="EMBL" id="GIY50957.1"/>
    </source>
</evidence>
<proteinExistence type="predicted"/>
<protein>
    <submittedName>
        <fullName evidence="1">Uncharacterized protein</fullName>
    </submittedName>
</protein>
<dbReference type="Proteomes" id="UP001054945">
    <property type="component" value="Unassembled WGS sequence"/>
</dbReference>
<dbReference type="AlphaFoldDB" id="A0AAV4TZQ2"/>
<dbReference type="EMBL" id="BPLR01012052">
    <property type="protein sequence ID" value="GIY50957.1"/>
    <property type="molecule type" value="Genomic_DNA"/>
</dbReference>
<keyword evidence="2" id="KW-1185">Reference proteome</keyword>